<sequence>MAAIVVLAVGSAIASSGDDGAEAEDKPAADAGEPAGKGSDNADAPAKAPERAKKKADIEGDGMFEVGADVKPGTYRSTGGSLCYWQRSKSADGGFDSIIANENATGQTYVTILASDKYFESKRCGDWERVSDAQQGAPKSSMAGDGMYKVGTDIQPGTYKSTGGSGCYWERSKDALSGMGSILANDNPTGTTIVTISGSDGYFKSNRCGEWKKS</sequence>
<dbReference type="AlphaFoldDB" id="A0A6G4U4N6"/>
<gene>
    <name evidence="2" type="ORF">G5C51_20395</name>
</gene>
<evidence type="ECO:0000313" key="3">
    <source>
        <dbReference type="Proteomes" id="UP000481583"/>
    </source>
</evidence>
<evidence type="ECO:0000256" key="1">
    <source>
        <dbReference type="SAM" id="MobiDB-lite"/>
    </source>
</evidence>
<protein>
    <submittedName>
        <fullName evidence="2">Uncharacterized protein</fullName>
    </submittedName>
</protein>
<organism evidence="2 3">
    <name type="scientific">Streptomyces coryli</name>
    <dbReference type="NCBI Taxonomy" id="1128680"/>
    <lineage>
        <taxon>Bacteria</taxon>
        <taxon>Bacillati</taxon>
        <taxon>Actinomycetota</taxon>
        <taxon>Actinomycetes</taxon>
        <taxon>Kitasatosporales</taxon>
        <taxon>Streptomycetaceae</taxon>
        <taxon>Streptomyces</taxon>
    </lineage>
</organism>
<dbReference type="Proteomes" id="UP000481583">
    <property type="component" value="Unassembled WGS sequence"/>
</dbReference>
<comment type="caution">
    <text evidence="2">The sequence shown here is derived from an EMBL/GenBank/DDBJ whole genome shotgun (WGS) entry which is preliminary data.</text>
</comment>
<keyword evidence="3" id="KW-1185">Reference proteome</keyword>
<name>A0A6G4U4N6_9ACTN</name>
<dbReference type="EMBL" id="JAAKZV010000089">
    <property type="protein sequence ID" value="NGN66247.1"/>
    <property type="molecule type" value="Genomic_DNA"/>
</dbReference>
<proteinExistence type="predicted"/>
<accession>A0A6G4U4N6</accession>
<feature type="region of interest" description="Disordered" evidence="1">
    <location>
        <begin position="15"/>
        <end position="56"/>
    </location>
</feature>
<reference evidence="2 3" key="1">
    <citation type="submission" date="2020-02" db="EMBL/GenBank/DDBJ databases">
        <title>Whole-genome analyses of novel actinobacteria.</title>
        <authorList>
            <person name="Sahin N."/>
        </authorList>
    </citation>
    <scope>NUCLEOTIDE SEQUENCE [LARGE SCALE GENOMIC DNA]</scope>
    <source>
        <strain evidence="2 3">A7024</strain>
    </source>
</reference>
<evidence type="ECO:0000313" key="2">
    <source>
        <dbReference type="EMBL" id="NGN66247.1"/>
    </source>
</evidence>